<organism evidence="2 3">
    <name type="scientific">Nocardia vermiculata</name>
    <dbReference type="NCBI Taxonomy" id="257274"/>
    <lineage>
        <taxon>Bacteria</taxon>
        <taxon>Bacillati</taxon>
        <taxon>Actinomycetota</taxon>
        <taxon>Actinomycetes</taxon>
        <taxon>Mycobacteriales</taxon>
        <taxon>Nocardiaceae</taxon>
        <taxon>Nocardia</taxon>
    </lineage>
</organism>
<keyword evidence="3" id="KW-1185">Reference proteome</keyword>
<dbReference type="Gene3D" id="3.90.1210.10">
    <property type="entry name" value="Antifreeze-like/N-acetylneuraminic acid synthase C-terminal domain"/>
    <property type="match status" value="1"/>
</dbReference>
<comment type="caution">
    <text evidence="2">The sequence shown here is derived from an EMBL/GenBank/DDBJ whole genome shotgun (WGS) entry which is preliminary data.</text>
</comment>
<dbReference type="CDD" id="cd11614">
    <property type="entry name" value="SAF_CpaB_FlgA_like"/>
    <property type="match status" value="1"/>
</dbReference>
<dbReference type="RefSeq" id="WP_067870123.1">
    <property type="nucleotide sequence ID" value="NZ_JAAXOP010000001.1"/>
</dbReference>
<dbReference type="AlphaFoldDB" id="A0A846XP17"/>
<keyword evidence="2" id="KW-0969">Cilium</keyword>
<proteinExistence type="predicted"/>
<sequence length="234" mass="24132">MRHWRFDHPDSGGDSNLGRGRGAEILAGLRPAWFDLTLLRRLAAVTLAAVAALIALRADPGGAQTSVVVAAHTLRPGQVLGAADLRRAMLPSAALPEGVVTDAAQLVGAISTGAVHTGEILTDLRTVSPRLAAAATGAPDARIVPMRLADNAIAEILRAGDRVDVVAADEGHERSPTARTLATDAAVVLVSAPEDSSARSRESTDRVVLLALDPDHATAVAAASLHTAMTVVFH</sequence>
<keyword evidence="2" id="KW-0966">Cell projection</keyword>
<dbReference type="Proteomes" id="UP000565711">
    <property type="component" value="Unassembled WGS sequence"/>
</dbReference>
<gene>
    <name evidence="2" type="ORF">HGA08_00740</name>
</gene>
<protein>
    <submittedName>
        <fullName evidence="2">Flagellar biosynthesis protein FlgA</fullName>
    </submittedName>
</protein>
<evidence type="ECO:0000313" key="2">
    <source>
        <dbReference type="EMBL" id="NKY48736.1"/>
    </source>
</evidence>
<evidence type="ECO:0000259" key="1">
    <source>
        <dbReference type="SMART" id="SM00858"/>
    </source>
</evidence>
<reference evidence="2 3" key="1">
    <citation type="submission" date="2020-04" db="EMBL/GenBank/DDBJ databases">
        <title>MicrobeNet Type strains.</title>
        <authorList>
            <person name="Nicholson A.C."/>
        </authorList>
    </citation>
    <scope>NUCLEOTIDE SEQUENCE [LARGE SCALE GENOMIC DNA]</scope>
    <source>
        <strain evidence="2 3">JCM 12354</strain>
    </source>
</reference>
<evidence type="ECO:0000313" key="3">
    <source>
        <dbReference type="Proteomes" id="UP000565711"/>
    </source>
</evidence>
<dbReference type="Pfam" id="PF16976">
    <property type="entry name" value="RcpC"/>
    <property type="match status" value="1"/>
</dbReference>
<keyword evidence="2" id="KW-0282">Flagellum</keyword>
<accession>A0A846XP17</accession>
<dbReference type="InterPro" id="IPR031571">
    <property type="entry name" value="RcpC_dom"/>
</dbReference>
<dbReference type="InterPro" id="IPR013974">
    <property type="entry name" value="SAF"/>
</dbReference>
<dbReference type="Pfam" id="PF08666">
    <property type="entry name" value="SAF"/>
    <property type="match status" value="1"/>
</dbReference>
<feature type="domain" description="SAF" evidence="1">
    <location>
        <begin position="65"/>
        <end position="127"/>
    </location>
</feature>
<dbReference type="SMART" id="SM00858">
    <property type="entry name" value="SAF"/>
    <property type="match status" value="1"/>
</dbReference>
<name>A0A846XP17_9NOCA</name>
<dbReference type="EMBL" id="JAAXOP010000001">
    <property type="protein sequence ID" value="NKY48736.1"/>
    <property type="molecule type" value="Genomic_DNA"/>
</dbReference>